<dbReference type="PANTHER" id="PTHR34472">
    <property type="entry name" value="SULFUR CARRIER PROTEIN THIS"/>
    <property type="match status" value="1"/>
</dbReference>
<keyword evidence="2" id="KW-1185">Reference proteome</keyword>
<comment type="caution">
    <text evidence="1">The sequence shown here is derived from an EMBL/GenBank/DDBJ whole genome shotgun (WGS) entry which is preliminary data.</text>
</comment>
<evidence type="ECO:0000313" key="2">
    <source>
        <dbReference type="Proteomes" id="UP000243416"/>
    </source>
</evidence>
<dbReference type="InterPro" id="IPR016155">
    <property type="entry name" value="Mopterin_synth/thiamin_S_b"/>
</dbReference>
<name>A0A656Z9P6_9PROT</name>
<dbReference type="NCBIfam" id="TIGR01683">
    <property type="entry name" value="thiS"/>
    <property type="match status" value="1"/>
</dbReference>
<proteinExistence type="predicted"/>
<protein>
    <submittedName>
        <fullName evidence="1">Thiamine biosynthesis protein ThiS</fullName>
    </submittedName>
</protein>
<dbReference type="Gene3D" id="3.10.20.30">
    <property type="match status" value="1"/>
</dbReference>
<dbReference type="Proteomes" id="UP000243416">
    <property type="component" value="Unassembled WGS sequence"/>
</dbReference>
<dbReference type="SUPFAM" id="SSF54285">
    <property type="entry name" value="MoaD/ThiS"/>
    <property type="match status" value="1"/>
</dbReference>
<dbReference type="AlphaFoldDB" id="A0A656Z9P6"/>
<dbReference type="InterPro" id="IPR003749">
    <property type="entry name" value="ThiS/MoaD-like"/>
</dbReference>
<dbReference type="Pfam" id="PF02597">
    <property type="entry name" value="ThiS"/>
    <property type="match status" value="1"/>
</dbReference>
<evidence type="ECO:0000313" key="1">
    <source>
        <dbReference type="EMBL" id="KYC29036.1"/>
    </source>
</evidence>
<dbReference type="CDD" id="cd00565">
    <property type="entry name" value="Ubl_ThiS"/>
    <property type="match status" value="1"/>
</dbReference>
<dbReference type="PANTHER" id="PTHR34472:SF1">
    <property type="entry name" value="SULFUR CARRIER PROTEIN THIS"/>
    <property type="match status" value="1"/>
</dbReference>
<gene>
    <name evidence="1" type="ORF">ACY05_00100</name>
</gene>
<reference evidence="1 2" key="1">
    <citation type="journal article" date="2016" name="ISME J.">
        <title>Integrated multi-omics analyses reveal the biochemical mechanisms and phylogenetic relevance of anaerobic androgen biodegradation in the environment.</title>
        <authorList>
            <person name="Yang F.C."/>
            <person name="Chen Y.L."/>
            <person name="Tang S.L."/>
            <person name="Yu C.P."/>
            <person name="Wang P.H."/>
            <person name="Ismail W."/>
            <person name="Wang C.H."/>
            <person name="Ding J.Y."/>
            <person name="Yang C.Y."/>
            <person name="Yang C.Y."/>
            <person name="Chiang Y.R."/>
        </authorList>
    </citation>
    <scope>NUCLEOTIDE SEQUENCE [LARGE SCALE GENOMIC DNA]</scope>
    <source>
        <strain evidence="1 2">DSM 13999</strain>
    </source>
</reference>
<dbReference type="InterPro" id="IPR010035">
    <property type="entry name" value="Thi_S"/>
</dbReference>
<accession>A0A656Z9P6</accession>
<dbReference type="EMBL" id="LFZK01000001">
    <property type="protein sequence ID" value="KYC29036.1"/>
    <property type="molecule type" value="Genomic_DNA"/>
</dbReference>
<sequence length="67" mass="7130">MIEFILNGEIQRREAAVSVAALLEEMALAGKRLAVEMDGRIVPKSQHDRTLVDAGSQLEIVVAVGGG</sequence>
<dbReference type="OrthoDB" id="9800283at2"/>
<organism evidence="1 2">
    <name type="scientific">Sterolibacterium denitrificans</name>
    <dbReference type="NCBI Taxonomy" id="157592"/>
    <lineage>
        <taxon>Bacteria</taxon>
        <taxon>Pseudomonadati</taxon>
        <taxon>Pseudomonadota</taxon>
        <taxon>Betaproteobacteria</taxon>
        <taxon>Nitrosomonadales</taxon>
        <taxon>Sterolibacteriaceae</taxon>
        <taxon>Sterolibacterium</taxon>
    </lineage>
</organism>
<dbReference type="RefSeq" id="WP_067169114.1">
    <property type="nucleotide sequence ID" value="NZ_LFZK01000001.1"/>
</dbReference>
<dbReference type="InterPro" id="IPR012675">
    <property type="entry name" value="Beta-grasp_dom_sf"/>
</dbReference>